<evidence type="ECO:0000313" key="7">
    <source>
        <dbReference type="EMBL" id="SDW02358.1"/>
    </source>
</evidence>
<feature type="domain" description="ATPase AAA-type core" evidence="6">
    <location>
        <begin position="359"/>
        <end position="482"/>
    </location>
</feature>
<dbReference type="PANTHER" id="PTHR43166">
    <property type="entry name" value="AMINO ACID IMPORT ATP-BINDING PROTEIN"/>
    <property type="match status" value="1"/>
</dbReference>
<evidence type="ECO:0000256" key="5">
    <source>
        <dbReference type="ARBA" id="ARBA00023136"/>
    </source>
</evidence>
<evidence type="ECO:0000256" key="4">
    <source>
        <dbReference type="ARBA" id="ARBA00022475"/>
    </source>
</evidence>
<dbReference type="InterPro" id="IPR003959">
    <property type="entry name" value="ATPase_AAA_core"/>
</dbReference>
<proteinExistence type="inferred from homology"/>
<comment type="similarity">
    <text evidence="2">Belongs to the ABC transporter superfamily.</text>
</comment>
<dbReference type="SUPFAM" id="SSF52540">
    <property type="entry name" value="P-loop containing nucleoside triphosphate hydrolases"/>
    <property type="match status" value="1"/>
</dbReference>
<evidence type="ECO:0000259" key="6">
    <source>
        <dbReference type="Pfam" id="PF13304"/>
    </source>
</evidence>
<keyword evidence="8" id="KW-1185">Reference proteome</keyword>
<keyword evidence="5" id="KW-0472">Membrane</keyword>
<evidence type="ECO:0000256" key="1">
    <source>
        <dbReference type="ARBA" id="ARBA00004202"/>
    </source>
</evidence>
<dbReference type="Proteomes" id="UP000198569">
    <property type="component" value="Unassembled WGS sequence"/>
</dbReference>
<keyword evidence="3" id="KW-0813">Transport</keyword>
<dbReference type="GO" id="GO:0005524">
    <property type="term" value="F:ATP binding"/>
    <property type="evidence" value="ECO:0007669"/>
    <property type="project" value="InterPro"/>
</dbReference>
<dbReference type="Pfam" id="PF13304">
    <property type="entry name" value="AAA_21"/>
    <property type="match status" value="1"/>
</dbReference>
<dbReference type="PANTHER" id="PTHR43166:SF9">
    <property type="entry name" value="GLUTAMATE_ASPARTATE IMPORT ATP-BINDING PROTEIN GLTL"/>
    <property type="match status" value="1"/>
</dbReference>
<dbReference type="STRING" id="229203.SAMN05444338_10196"/>
<evidence type="ECO:0000313" key="8">
    <source>
        <dbReference type="Proteomes" id="UP000198569"/>
    </source>
</evidence>
<dbReference type="AlphaFoldDB" id="A0A1H2Q6G5"/>
<reference evidence="8" key="1">
    <citation type="submission" date="2016-10" db="EMBL/GenBank/DDBJ databases">
        <authorList>
            <person name="Varghese N."/>
            <person name="Submissions S."/>
        </authorList>
    </citation>
    <scope>NUCLEOTIDE SEQUENCE [LARGE SCALE GENOMIC DNA]</scope>
    <source>
        <strain evidence="8">DSM 15718</strain>
    </source>
</reference>
<dbReference type="OrthoDB" id="9815944at2"/>
<keyword evidence="4" id="KW-1003">Cell membrane</keyword>
<sequence>MKLKYIKDHISIKKFEDFEIEDFSVITGLNGSGKSHLLNAIDNGAIKIENIDSDEIILYNYDDFNVFNFDHSNTETKLQQKQTVFADKSNRFTQKINEKKNIILNSFHLNHNIEGITIDEHLLNTIFYLKITEWSEEDFLSYEQLTNEELINHQNLSPKHQSLLSHFPIFTYNISVRNFIIALQDLYYKNLSLQLIRNHGYSIEYLKLDNAEISKISKLLELDNNLNLWDQTLRNKYSEQSLNFIENIKMAIPDFNMNHINEIVIKIPIVYKEILDYFSENADKKTLDQFKSVNREENLFKNIQVGNGFFNLKELESQEKQYQISKKTNEYKELLNIRDSNESFYTQKQFIEIYGESPVSILNQVLEEYDCNGYEFRQSELNYVFGTDINQQNIHISLFNKAGNYTTNLESLSSGEKTLLALAFSIYTLRKNKIIAKVFLMDELDSALHPLMSKRLIDVLYYYFYQKLGIHIIISTHSPSTVAFAPEESLLIMRKEEPRLIKTNKDKALKELTLGVPSFSINYENRRQIFVESPYDVEYYESLYNIFKDYLNSEISLNFIACGDVQKDKNRQPKNGCKIVIEITTILRNSGNNLIFGIIDWDWEKAIPKNNYVKVLGYNYRHSIENFILDPLLIGLFLIREKILKTEYFGLNKNLSLSDLLNLNGEQCQKIINKVESDFVQKTDIILTTKHQYSTIKNLNLEIDDFIKMTQGHKLETLYKQVYPKLCAFASKENQLKNTIISKVIEDFIDYTPKDLLDVLKSTQEI</sequence>
<protein>
    <submittedName>
        <fullName evidence="7">AAA domain-containing protein, putative AbiEii toxin, Type IV TA system</fullName>
    </submittedName>
</protein>
<accession>A0A1H2Q6G5</accession>
<evidence type="ECO:0000256" key="2">
    <source>
        <dbReference type="ARBA" id="ARBA00005417"/>
    </source>
</evidence>
<dbReference type="Gene3D" id="3.40.50.300">
    <property type="entry name" value="P-loop containing nucleotide triphosphate hydrolases"/>
    <property type="match status" value="1"/>
</dbReference>
<dbReference type="InterPro" id="IPR050086">
    <property type="entry name" value="MetN_ABC_transporter-like"/>
</dbReference>
<dbReference type="GO" id="GO:0005886">
    <property type="term" value="C:plasma membrane"/>
    <property type="evidence" value="ECO:0007669"/>
    <property type="project" value="UniProtKB-SubCell"/>
</dbReference>
<name>A0A1H2Q6G5_9FLAO</name>
<dbReference type="InterPro" id="IPR027417">
    <property type="entry name" value="P-loop_NTPase"/>
</dbReference>
<dbReference type="RefSeq" id="WP_091428435.1">
    <property type="nucleotide sequence ID" value="NZ_FNMV01000001.1"/>
</dbReference>
<dbReference type="EMBL" id="FNMV01000001">
    <property type="protein sequence ID" value="SDW02358.1"/>
    <property type="molecule type" value="Genomic_DNA"/>
</dbReference>
<evidence type="ECO:0000256" key="3">
    <source>
        <dbReference type="ARBA" id="ARBA00022448"/>
    </source>
</evidence>
<organism evidence="7 8">
    <name type="scientific">Flavobacterium degerlachei</name>
    <dbReference type="NCBI Taxonomy" id="229203"/>
    <lineage>
        <taxon>Bacteria</taxon>
        <taxon>Pseudomonadati</taxon>
        <taxon>Bacteroidota</taxon>
        <taxon>Flavobacteriia</taxon>
        <taxon>Flavobacteriales</taxon>
        <taxon>Flavobacteriaceae</taxon>
        <taxon>Flavobacterium</taxon>
    </lineage>
</organism>
<dbReference type="GO" id="GO:0016887">
    <property type="term" value="F:ATP hydrolysis activity"/>
    <property type="evidence" value="ECO:0007669"/>
    <property type="project" value="InterPro"/>
</dbReference>
<gene>
    <name evidence="7" type="ORF">SAMN05444338_10196</name>
</gene>
<dbReference type="CDD" id="cd00267">
    <property type="entry name" value="ABC_ATPase"/>
    <property type="match status" value="2"/>
</dbReference>
<comment type="subcellular location">
    <subcellularLocation>
        <location evidence="1">Cell membrane</location>
        <topology evidence="1">Peripheral membrane protein</topology>
    </subcellularLocation>
</comment>